<dbReference type="PANTHER" id="PTHR45627:SF1">
    <property type="entry name" value="ADENYLATE CYCLASE TYPE 8"/>
    <property type="match status" value="1"/>
</dbReference>
<dbReference type="GO" id="GO:0006171">
    <property type="term" value="P:cAMP biosynthetic process"/>
    <property type="evidence" value="ECO:0007669"/>
    <property type="project" value="TreeGrafter"/>
</dbReference>
<keyword evidence="1" id="KW-0547">Nucleotide-binding</keyword>
<name>A0AAV4X998_CAEEX</name>
<keyword evidence="5" id="KW-1185">Reference proteome</keyword>
<feature type="domain" description="Adenylate cyclase N-terminal" evidence="3">
    <location>
        <begin position="3"/>
        <end position="64"/>
    </location>
</feature>
<comment type="caution">
    <text evidence="4">The sequence shown here is derived from an EMBL/GenBank/DDBJ whole genome shotgun (WGS) entry which is preliminary data.</text>
</comment>
<proteinExistence type="predicted"/>
<dbReference type="GO" id="GO:0004016">
    <property type="term" value="F:adenylate cyclase activity"/>
    <property type="evidence" value="ECO:0007669"/>
    <property type="project" value="TreeGrafter"/>
</dbReference>
<evidence type="ECO:0000256" key="2">
    <source>
        <dbReference type="ARBA" id="ARBA00023239"/>
    </source>
</evidence>
<protein>
    <recommendedName>
        <fullName evidence="3">Adenylate cyclase N-terminal domain-containing protein</fullName>
    </recommendedName>
</protein>
<dbReference type="Pfam" id="PF16214">
    <property type="entry name" value="AC_N"/>
    <property type="match status" value="1"/>
</dbReference>
<dbReference type="AlphaFoldDB" id="A0AAV4X998"/>
<dbReference type="InterPro" id="IPR032628">
    <property type="entry name" value="AC_N"/>
</dbReference>
<evidence type="ECO:0000313" key="4">
    <source>
        <dbReference type="EMBL" id="GIY90378.1"/>
    </source>
</evidence>
<gene>
    <name evidence="4" type="primary">ADCY8</name>
    <name evidence="4" type="ORF">CEXT_725591</name>
</gene>
<dbReference type="EMBL" id="BPLR01017317">
    <property type="protein sequence ID" value="GIY90378.1"/>
    <property type="molecule type" value="Genomic_DNA"/>
</dbReference>
<evidence type="ECO:0000259" key="3">
    <source>
        <dbReference type="Pfam" id="PF16214"/>
    </source>
</evidence>
<reference evidence="4 5" key="1">
    <citation type="submission" date="2021-06" db="EMBL/GenBank/DDBJ databases">
        <title>Caerostris extrusa draft genome.</title>
        <authorList>
            <person name="Kono N."/>
            <person name="Arakawa K."/>
        </authorList>
    </citation>
    <scope>NUCLEOTIDE SEQUENCE [LARGE SCALE GENOMIC DNA]</scope>
</reference>
<dbReference type="PANTHER" id="PTHR45627">
    <property type="entry name" value="ADENYLATE CYCLASE TYPE 1"/>
    <property type="match status" value="1"/>
</dbReference>
<evidence type="ECO:0000256" key="1">
    <source>
        <dbReference type="ARBA" id="ARBA00022741"/>
    </source>
</evidence>
<dbReference type="GO" id="GO:0000166">
    <property type="term" value="F:nucleotide binding"/>
    <property type="evidence" value="ECO:0007669"/>
    <property type="project" value="UniProtKB-KW"/>
</dbReference>
<keyword evidence="2" id="KW-0456">Lyase</keyword>
<organism evidence="4 5">
    <name type="scientific">Caerostris extrusa</name>
    <name type="common">Bark spider</name>
    <name type="synonym">Caerostris bankana</name>
    <dbReference type="NCBI Taxonomy" id="172846"/>
    <lineage>
        <taxon>Eukaryota</taxon>
        <taxon>Metazoa</taxon>
        <taxon>Ecdysozoa</taxon>
        <taxon>Arthropoda</taxon>
        <taxon>Chelicerata</taxon>
        <taxon>Arachnida</taxon>
        <taxon>Araneae</taxon>
        <taxon>Araneomorphae</taxon>
        <taxon>Entelegynae</taxon>
        <taxon>Araneoidea</taxon>
        <taxon>Araneidae</taxon>
        <taxon>Caerostris</taxon>
    </lineage>
</organism>
<evidence type="ECO:0000313" key="5">
    <source>
        <dbReference type="Proteomes" id="UP001054945"/>
    </source>
</evidence>
<dbReference type="Proteomes" id="UP001054945">
    <property type="component" value="Unassembled WGS sequence"/>
</dbReference>
<dbReference type="GO" id="GO:0007189">
    <property type="term" value="P:adenylate cyclase-activating G protein-coupled receptor signaling pathway"/>
    <property type="evidence" value="ECO:0007669"/>
    <property type="project" value="TreeGrafter"/>
</dbReference>
<dbReference type="GO" id="GO:0005886">
    <property type="term" value="C:plasma membrane"/>
    <property type="evidence" value="ECO:0007669"/>
    <property type="project" value="TreeGrafter"/>
</dbReference>
<sequence length="104" mass="12486">MYTKYLTDRAQRNAFLETRRAIETRHKTAKENNKQERLLLSVLPRFVVLEMIRDMASDEDEEFHNNRKILSAQQFHRIYIHCYDHVSYLYLSRGLVTTRSAGEH</sequence>
<accession>A0AAV4X998</accession>